<name>A0ABR7LRL3_9ACTN</name>
<protein>
    <submittedName>
        <fullName evidence="1">Uncharacterized protein</fullName>
    </submittedName>
</protein>
<keyword evidence="2" id="KW-1185">Reference proteome</keyword>
<dbReference type="EMBL" id="JABVEC010000011">
    <property type="protein sequence ID" value="MBC6467142.1"/>
    <property type="molecule type" value="Genomic_DNA"/>
</dbReference>
<evidence type="ECO:0000313" key="2">
    <source>
        <dbReference type="Proteomes" id="UP000805614"/>
    </source>
</evidence>
<gene>
    <name evidence="1" type="ORF">HKK74_16760</name>
</gene>
<dbReference type="Proteomes" id="UP000805614">
    <property type="component" value="Unassembled WGS sequence"/>
</dbReference>
<organism evidence="1 2">
    <name type="scientific">Actinomadura alba</name>
    <dbReference type="NCBI Taxonomy" id="406431"/>
    <lineage>
        <taxon>Bacteria</taxon>
        <taxon>Bacillati</taxon>
        <taxon>Actinomycetota</taxon>
        <taxon>Actinomycetes</taxon>
        <taxon>Streptosporangiales</taxon>
        <taxon>Thermomonosporaceae</taxon>
        <taxon>Actinomadura</taxon>
    </lineage>
</organism>
<sequence>MDPITTSALVAVLTKVFDGASGEAGRATWSALTTLVRNAFGGRSEPAEATGELERQPGDPARIEAVAASLAAQARLDPEFADELRHWLEDAQRPSSAEGDTINVVGGSAEIGGNVVQARDISGGIGFGDRA</sequence>
<dbReference type="RefSeq" id="WP_187244148.1">
    <property type="nucleotide sequence ID" value="NZ_BAAAOK010000006.1"/>
</dbReference>
<reference evidence="1 2" key="1">
    <citation type="submission" date="2020-06" db="EMBL/GenBank/DDBJ databases">
        <title>Actinomadura xiongansis sp. nov., isolated from soil of Baiyangdian.</title>
        <authorList>
            <person name="Zhang X."/>
        </authorList>
    </citation>
    <scope>NUCLEOTIDE SEQUENCE [LARGE SCALE GENOMIC DNA]</scope>
    <source>
        <strain evidence="1 2">HBUM206468</strain>
    </source>
</reference>
<proteinExistence type="predicted"/>
<accession>A0ABR7LRL3</accession>
<evidence type="ECO:0000313" key="1">
    <source>
        <dbReference type="EMBL" id="MBC6467142.1"/>
    </source>
</evidence>
<comment type="caution">
    <text evidence="1">The sequence shown here is derived from an EMBL/GenBank/DDBJ whole genome shotgun (WGS) entry which is preliminary data.</text>
</comment>